<gene>
    <name evidence="3" type="ORF">Vlu01_45600</name>
</gene>
<dbReference type="Proteomes" id="UP000643165">
    <property type="component" value="Unassembled WGS sequence"/>
</dbReference>
<name>A0ABQ4J162_9ACTN</name>
<feature type="domain" description="CHAT" evidence="2">
    <location>
        <begin position="1083"/>
        <end position="1364"/>
    </location>
</feature>
<keyword evidence="4" id="KW-1185">Reference proteome</keyword>
<evidence type="ECO:0000313" key="4">
    <source>
        <dbReference type="Proteomes" id="UP000643165"/>
    </source>
</evidence>
<proteinExistence type="predicted"/>
<dbReference type="EMBL" id="BOPB01000029">
    <property type="protein sequence ID" value="GIJ23936.1"/>
    <property type="molecule type" value="Genomic_DNA"/>
</dbReference>
<evidence type="ECO:0000313" key="3">
    <source>
        <dbReference type="EMBL" id="GIJ23936.1"/>
    </source>
</evidence>
<evidence type="ECO:0000256" key="1">
    <source>
        <dbReference type="SAM" id="MobiDB-lite"/>
    </source>
</evidence>
<evidence type="ECO:0000259" key="2">
    <source>
        <dbReference type="Pfam" id="PF12770"/>
    </source>
</evidence>
<feature type="compositionally biased region" description="Low complexity" evidence="1">
    <location>
        <begin position="121"/>
        <end position="151"/>
    </location>
</feature>
<feature type="region of interest" description="Disordered" evidence="1">
    <location>
        <begin position="121"/>
        <end position="180"/>
    </location>
</feature>
<sequence>MAGVGQRFRSDPVRRLRERLDRFGNTMNPRWVLEPDALQDAKAVLTLIDGTGRGRPLAEHEAERIFLLACLHWYRYQVLPVGEKQNDLVQAVGLTELMLHLAPELVPPSLLAMLHAHAPGATRATTPGATRATTPGATRATTPGGPARGAPSCPAGATTPGAGRIPAARSAAGAAGPVGSGGDAPTTLFLQAATLMGGAERSGDYRVADQAQALLERALAGTPTGTREHLHFLSALGRVYREQYLHLGRKRSLSAAIDAHRESLDSTPAGDPELPTRLFNLGNVLGDRFAETDDAAALDESIHLLGVAARTAPAESPVRMMAHLNLGQRLRDRWQRRSDRADLDRAVDAVATAVSAGAPPEAISVYASLAGERFLVDGADADLDTAIDANRAALAAGLGGDLAGLTRVTLAGLIGTRYDRHGEPADLDAAIEAYRAAAAGHRGGGSEPAGLEQATGKLLESRYALHRRGEDLDEAVRLLRAAAAEATDPTDRAECLGDLGYLLGRWYADLAGLPSLREARDVLAEAERLLPAGEPGRADLLNNLGNVLRELADTAGEPELLEPAVAMCRAAVAATQDPAELPRNLSNLGLALQALFGHTQDLATLTEAITVLRQAMDAAPPGHLDRLPVLTNLGSALNRRTELAANDALPATGDAPEVPRAAALSDVEEAITLLREAAELTRGESEPGERARVVGTLVLSHLLRYRLSEDTAALDEAVTLLREVTQAPIAVPSDRHRLLTNLGNALLLRFRATRHRRDAEEMLAAYRSAVTALPAGHAERTMCLSNLATAVEEIAHAAAEDAALPGVDLAEAIAALREAAAIEAAPSLLRASAARRHAALAAESGDLATALSGYTTAIELIDLVAWHGMDPDDQVRLLGQFPGLAGDAAAVAIALDRPDHAVELLEYGRGVLLTRAHDAGADLAALRAQAPRLAERLATLQNALDRIGPASGTAGAAAPLLPTPVEGPERRHELALQRRKVLAKIRRLPDFGDFLRPPSFADLADAAADGPVVLVNVAARRCDALVVTEGRVRVVPLPGLTLAELTPRVLSFLVGLAEVTAPAVAPGPEAQRRREAFRRRIPETLDWLWRVVAAPVLDTLGLAAAPPDPGADPPRLWWCPTGLLALLPLHAAAASGGGDATLDRVVSSYTASLRALRRARHAVPEPPTPVTSALVVGMPQTPGLTDLPGAAREEAIVRRYVTEVTSLTGPAATPAAVLGALPGAALAHLCCHGTQDLAAPARGRLALAGGPLRVRDMWRPADTTAALAVLSACDTVRGGAALPDEALTLGTAFQLAGFRHVVGALWAISDALTAQLCEEFYARLAVPGGLDPQGAAYALHHAVRQLRAALPDLPELWAGYAHLGP</sequence>
<protein>
    <submittedName>
        <fullName evidence="3">CHAT domain-containing protein</fullName>
    </submittedName>
</protein>
<dbReference type="Pfam" id="PF12770">
    <property type="entry name" value="CHAT"/>
    <property type="match status" value="1"/>
</dbReference>
<dbReference type="InterPro" id="IPR024983">
    <property type="entry name" value="CHAT_dom"/>
</dbReference>
<feature type="compositionally biased region" description="Low complexity" evidence="1">
    <location>
        <begin position="160"/>
        <end position="175"/>
    </location>
</feature>
<organism evidence="3 4">
    <name type="scientific">Micromonospora lutea</name>
    <dbReference type="NCBI Taxonomy" id="419825"/>
    <lineage>
        <taxon>Bacteria</taxon>
        <taxon>Bacillati</taxon>
        <taxon>Actinomycetota</taxon>
        <taxon>Actinomycetes</taxon>
        <taxon>Micromonosporales</taxon>
        <taxon>Micromonosporaceae</taxon>
        <taxon>Micromonospora</taxon>
    </lineage>
</organism>
<reference evidence="3 4" key="1">
    <citation type="submission" date="2021-01" db="EMBL/GenBank/DDBJ databases">
        <title>Whole genome shotgun sequence of Verrucosispora lutea NBRC 106530.</title>
        <authorList>
            <person name="Komaki H."/>
            <person name="Tamura T."/>
        </authorList>
    </citation>
    <scope>NUCLEOTIDE SEQUENCE [LARGE SCALE GENOMIC DNA]</scope>
    <source>
        <strain evidence="3 4">NBRC 106530</strain>
    </source>
</reference>
<accession>A0ABQ4J162</accession>
<dbReference type="Gene3D" id="1.25.40.10">
    <property type="entry name" value="Tetratricopeptide repeat domain"/>
    <property type="match status" value="2"/>
</dbReference>
<dbReference type="InterPro" id="IPR011990">
    <property type="entry name" value="TPR-like_helical_dom_sf"/>
</dbReference>
<comment type="caution">
    <text evidence="3">The sequence shown here is derived from an EMBL/GenBank/DDBJ whole genome shotgun (WGS) entry which is preliminary data.</text>
</comment>